<proteinExistence type="predicted"/>
<feature type="compositionally biased region" description="Polar residues" evidence="4">
    <location>
        <begin position="1054"/>
        <end position="1079"/>
    </location>
</feature>
<feature type="compositionally biased region" description="Acidic residues" evidence="4">
    <location>
        <begin position="415"/>
        <end position="432"/>
    </location>
</feature>
<keyword evidence="1 3" id="KW-0238">DNA-binding</keyword>
<dbReference type="PROSITE" id="PS50118">
    <property type="entry name" value="HMG_BOX_2"/>
    <property type="match status" value="1"/>
</dbReference>
<feature type="region of interest" description="Disordered" evidence="4">
    <location>
        <begin position="1"/>
        <end position="216"/>
    </location>
</feature>
<feature type="compositionally biased region" description="Low complexity" evidence="4">
    <location>
        <begin position="364"/>
        <end position="384"/>
    </location>
</feature>
<feature type="compositionally biased region" description="Low complexity" evidence="4">
    <location>
        <begin position="642"/>
        <end position="657"/>
    </location>
</feature>
<dbReference type="InterPro" id="IPR009071">
    <property type="entry name" value="HMG_box_dom"/>
</dbReference>
<dbReference type="AlphaFoldDB" id="A0A8S0W2X5"/>
<dbReference type="CDD" id="cd01389">
    <property type="entry name" value="HMG-box_ROX1-like"/>
    <property type="match status" value="1"/>
</dbReference>
<name>A0A8S0W2X5_CYCAE</name>
<feature type="region of interest" description="Disordered" evidence="4">
    <location>
        <begin position="869"/>
        <end position="889"/>
    </location>
</feature>
<protein>
    <recommendedName>
        <fullName evidence="5">HMG box domain-containing protein</fullName>
    </recommendedName>
</protein>
<feature type="region of interest" description="Disordered" evidence="4">
    <location>
        <begin position="364"/>
        <end position="461"/>
    </location>
</feature>
<evidence type="ECO:0000259" key="5">
    <source>
        <dbReference type="PROSITE" id="PS50118"/>
    </source>
</evidence>
<evidence type="ECO:0000256" key="4">
    <source>
        <dbReference type="SAM" id="MobiDB-lite"/>
    </source>
</evidence>
<keyword evidence="7" id="KW-1185">Reference proteome</keyword>
<dbReference type="OrthoDB" id="6247875at2759"/>
<dbReference type="PANTHER" id="PTHR45789">
    <property type="entry name" value="FI18025P1"/>
    <property type="match status" value="1"/>
</dbReference>
<feature type="compositionally biased region" description="Polar residues" evidence="4">
    <location>
        <begin position="585"/>
        <end position="605"/>
    </location>
</feature>
<feature type="compositionally biased region" description="Low complexity" evidence="4">
    <location>
        <begin position="159"/>
        <end position="178"/>
    </location>
</feature>
<dbReference type="Proteomes" id="UP000467700">
    <property type="component" value="Unassembled WGS sequence"/>
</dbReference>
<feature type="compositionally biased region" description="Low complexity" evidence="4">
    <location>
        <begin position="248"/>
        <end position="259"/>
    </location>
</feature>
<dbReference type="SUPFAM" id="SSF47095">
    <property type="entry name" value="HMG-box"/>
    <property type="match status" value="1"/>
</dbReference>
<feature type="compositionally biased region" description="Low complexity" evidence="4">
    <location>
        <begin position="84"/>
        <end position="101"/>
    </location>
</feature>
<feature type="compositionally biased region" description="Pro residues" evidence="4">
    <location>
        <begin position="567"/>
        <end position="578"/>
    </location>
</feature>
<feature type="compositionally biased region" description="Low complexity" evidence="4">
    <location>
        <begin position="186"/>
        <end position="210"/>
    </location>
</feature>
<feature type="compositionally biased region" description="Low complexity" evidence="4">
    <location>
        <begin position="610"/>
        <end position="630"/>
    </location>
</feature>
<feature type="compositionally biased region" description="Polar residues" evidence="4">
    <location>
        <begin position="127"/>
        <end position="149"/>
    </location>
</feature>
<accession>A0A8S0W2X5</accession>
<feature type="compositionally biased region" description="Low complexity" evidence="4">
    <location>
        <begin position="520"/>
        <end position="541"/>
    </location>
</feature>
<feature type="region of interest" description="Disordered" evidence="4">
    <location>
        <begin position="492"/>
        <end position="657"/>
    </location>
</feature>
<dbReference type="GO" id="GO:0000978">
    <property type="term" value="F:RNA polymerase II cis-regulatory region sequence-specific DNA binding"/>
    <property type="evidence" value="ECO:0007669"/>
    <property type="project" value="TreeGrafter"/>
</dbReference>
<keyword evidence="2 3" id="KW-0539">Nucleus</keyword>
<feature type="compositionally biased region" description="Basic and acidic residues" evidence="4">
    <location>
        <begin position="492"/>
        <end position="507"/>
    </location>
</feature>
<organism evidence="6 7">
    <name type="scientific">Cyclocybe aegerita</name>
    <name type="common">Black poplar mushroom</name>
    <name type="synonym">Agrocybe aegerita</name>
    <dbReference type="NCBI Taxonomy" id="1973307"/>
    <lineage>
        <taxon>Eukaryota</taxon>
        <taxon>Fungi</taxon>
        <taxon>Dikarya</taxon>
        <taxon>Basidiomycota</taxon>
        <taxon>Agaricomycotina</taxon>
        <taxon>Agaricomycetes</taxon>
        <taxon>Agaricomycetidae</taxon>
        <taxon>Agaricales</taxon>
        <taxon>Agaricineae</taxon>
        <taxon>Bolbitiaceae</taxon>
        <taxon>Cyclocybe</taxon>
    </lineage>
</organism>
<evidence type="ECO:0000256" key="3">
    <source>
        <dbReference type="PROSITE-ProRule" id="PRU00267"/>
    </source>
</evidence>
<evidence type="ECO:0000313" key="7">
    <source>
        <dbReference type="Proteomes" id="UP000467700"/>
    </source>
</evidence>
<feature type="compositionally biased region" description="Polar residues" evidence="4">
    <location>
        <begin position="798"/>
        <end position="810"/>
    </location>
</feature>
<feature type="compositionally biased region" description="Low complexity" evidence="4">
    <location>
        <begin position="549"/>
        <end position="566"/>
    </location>
</feature>
<feature type="domain" description="HMG box" evidence="5">
    <location>
        <begin position="284"/>
        <end position="353"/>
    </location>
</feature>
<dbReference type="SMART" id="SM00398">
    <property type="entry name" value="HMG"/>
    <property type="match status" value="1"/>
</dbReference>
<comment type="caution">
    <text evidence="6">The sequence shown here is derived from an EMBL/GenBank/DDBJ whole genome shotgun (WGS) entry which is preliminary data.</text>
</comment>
<reference evidence="6 7" key="1">
    <citation type="submission" date="2020-01" db="EMBL/GenBank/DDBJ databases">
        <authorList>
            <person name="Gupta K D."/>
        </authorList>
    </citation>
    <scope>NUCLEOTIDE SEQUENCE [LARGE SCALE GENOMIC DNA]</scope>
</reference>
<feature type="compositionally biased region" description="Low complexity" evidence="4">
    <location>
        <begin position="704"/>
        <end position="729"/>
    </location>
</feature>
<feature type="compositionally biased region" description="Basic residues" evidence="4">
    <location>
        <begin position="752"/>
        <end position="763"/>
    </location>
</feature>
<gene>
    <name evidence="6" type="ORF">AAE3_LOCUS2541</name>
</gene>
<dbReference type="PANTHER" id="PTHR45789:SF2">
    <property type="entry name" value="FI18025P1"/>
    <property type="match status" value="1"/>
</dbReference>
<feature type="compositionally biased region" description="Low complexity" evidence="4">
    <location>
        <begin position="833"/>
        <end position="850"/>
    </location>
</feature>
<dbReference type="Gene3D" id="1.10.30.10">
    <property type="entry name" value="High mobility group box domain"/>
    <property type="match status" value="1"/>
</dbReference>
<feature type="region of interest" description="Disordered" evidence="4">
    <location>
        <begin position="1053"/>
        <end position="1079"/>
    </location>
</feature>
<feature type="region of interest" description="Disordered" evidence="4">
    <location>
        <begin position="238"/>
        <end position="286"/>
    </location>
</feature>
<evidence type="ECO:0000256" key="2">
    <source>
        <dbReference type="ARBA" id="ARBA00023242"/>
    </source>
</evidence>
<dbReference type="GO" id="GO:0000981">
    <property type="term" value="F:DNA-binding transcription factor activity, RNA polymerase II-specific"/>
    <property type="evidence" value="ECO:0007669"/>
    <property type="project" value="TreeGrafter"/>
</dbReference>
<dbReference type="InterPro" id="IPR036910">
    <property type="entry name" value="HMG_box_dom_sf"/>
</dbReference>
<evidence type="ECO:0000313" key="6">
    <source>
        <dbReference type="EMBL" id="CAA7260304.1"/>
    </source>
</evidence>
<feature type="DNA-binding region" description="HMG box" evidence="3">
    <location>
        <begin position="284"/>
        <end position="353"/>
    </location>
</feature>
<sequence length="1155" mass="122056">MRTSPVDVFFPQRPPPSTRSNNPTPRAKAGRSTKPRKDSSASAIEGAAHAQARPLRGGPPPSTSQLQMRQDGLQEEDDMPPPATTTTNNPPPSGAAAAAASPPAPSPARTRTRRTSLNPPHAPASHASKNAGSSTMDTAPTPLTYTFFSEMTPLDFADPSSASSSSPSMTLPSPSSQPHVNVNPNPSTVPSSLLHVSVSSPPASDSPSTPLEELVSPPYSHAEANTSQTHAEFAMPVAGPSTSAQTLPSTSTSIPTTFPSVPPPGASTSTGGRTHSKRRDPSYIPRPPNAFILFRSAFIREQNVPGKVEGNHSKLSKIIGLCWKQLPPEEREKWEARAIVAQAEHRAQYPDWRFRPGANALAKLNKSNNTNTSSVDGASGSTHGSGSGSSRRRNSVRQTRTKEKGQGHAEGASGDGDEEVDADGEGEGDGDDYAPPSGKGKGKAKDKGKSKAKAKTSRLQSLEETRCAKIAGFVAEGLKGKELEVAVQQWEGDRKMPLKLSAKDSKTAKARSRVSHARSRSGVVAVVSPVAAPAPSTTPLSPSRPPSTPAAASSGSSGTTPTHTNPYPQPTHPRPTPLTPVALETSISKPGASESNSNNNITSGSPLVKSPISLLSSPMSNSPSHSHSQPNPLPAPPANTHIITTPQPSPRSSSTQIVNQDANLQQNTHPTPGLSSGVPLTHMFKRSLSAPAPNKRPRLSHTYPSQPSDESSTPPTSTPSSSEDFSPVSAAAEPSPGTWGTFDPPTLPAQSHRPHSGHARTHSQTHVPLHAQHGHGRPGQAHIRRDSIAAFPPHPHTHSQPTMASSSPTHGASPFGTPHMHGSPHIQTPPPSTSHHQQTQPQHQQRHQLTWAEAEQQRRLGLDEMQVDGPAHAHQQPPPPTPTTDSWWPSLRTSSLDAQTTWGEGYEAGETQFDRAYIQQYGAVDSPQDFGQPVEWTDLSASSTAAGKQGLVTVIEDPYKEDGCGTNCATNAGANASVAHATETVGGVSPPTLHLSPLSPSNGSYYYSTMQPAPPPSMSPPTLPLPSSSFSTLTGWAGDDDYKFHGQHHLHLPPSSSMRSWPETSSAHTSMVASPTSPSPWYTAHHDTGGIWGADPAQGTMQRPQLHHPGLPTTSTDWDRLEYRAGAEMGLDVGPNPVPRVLDFQEELRRMHGGG</sequence>
<evidence type="ECO:0000256" key="1">
    <source>
        <dbReference type="ARBA" id="ARBA00023125"/>
    </source>
</evidence>
<dbReference type="EMBL" id="CACVBS010000029">
    <property type="protein sequence ID" value="CAA7260304.1"/>
    <property type="molecule type" value="Genomic_DNA"/>
</dbReference>
<dbReference type="GO" id="GO:0005634">
    <property type="term" value="C:nucleus"/>
    <property type="evidence" value="ECO:0007669"/>
    <property type="project" value="UniProtKB-UniRule"/>
</dbReference>
<dbReference type="Pfam" id="PF00505">
    <property type="entry name" value="HMG_box"/>
    <property type="match status" value="1"/>
</dbReference>
<dbReference type="InterPro" id="IPR051356">
    <property type="entry name" value="SOX/SOX-like_TF"/>
</dbReference>
<feature type="compositionally biased region" description="Basic residues" evidence="4">
    <location>
        <begin position="508"/>
        <end position="519"/>
    </location>
</feature>
<feature type="region of interest" description="Disordered" evidence="4">
    <location>
        <begin position="689"/>
        <end position="850"/>
    </location>
</feature>